<sequence length="121" mass="13053">MVNRGMTGNMGGQFGTGISPQMQQNVFQYPGSGMVPQGEANFSPSLSPGSSMVPMPIPPPQSSLLQQTPPTSGYQSPDMKAWQQGAMGNNKWKHKCSEHEPNDGPDADELFADARHEYCVP</sequence>
<feature type="compositionally biased region" description="Polar residues" evidence="1">
    <location>
        <begin position="16"/>
        <end position="27"/>
    </location>
</feature>
<dbReference type="Pfam" id="PF07469">
    <property type="entry name" value="DUF1518"/>
    <property type="match status" value="1"/>
</dbReference>
<proteinExistence type="predicted"/>
<dbReference type="SMART" id="SM01151">
    <property type="entry name" value="DUF1518"/>
    <property type="match status" value="1"/>
</dbReference>
<dbReference type="PANTHER" id="PTHR10684">
    <property type="entry name" value="NUCLEAR RECEPTOR COACTIVATOR"/>
    <property type="match status" value="1"/>
</dbReference>
<feature type="region of interest" description="Disordered" evidence="1">
    <location>
        <begin position="1"/>
        <end position="80"/>
    </location>
</feature>
<gene>
    <name evidence="3" type="ORF">EI555_007052</name>
</gene>
<evidence type="ECO:0000313" key="4">
    <source>
        <dbReference type="Proteomes" id="UP000308365"/>
    </source>
</evidence>
<dbReference type="PANTHER" id="PTHR10684:SF1">
    <property type="entry name" value="NUCLEAR RECEPTOR COACTIVATOR 1"/>
    <property type="match status" value="1"/>
</dbReference>
<protein>
    <recommendedName>
        <fullName evidence="2">DUF1518 domain-containing protein</fullName>
    </recommendedName>
</protein>
<dbReference type="AlphaFoldDB" id="A0A4U1FGI1"/>
<dbReference type="EMBL" id="RWIC01000140">
    <property type="protein sequence ID" value="TKC48903.1"/>
    <property type="molecule type" value="Genomic_DNA"/>
</dbReference>
<accession>A0A4U1FGI1</accession>
<evidence type="ECO:0000313" key="3">
    <source>
        <dbReference type="EMBL" id="TKC48903.1"/>
    </source>
</evidence>
<dbReference type="GO" id="GO:0016922">
    <property type="term" value="F:nuclear receptor binding"/>
    <property type="evidence" value="ECO:0007669"/>
    <property type="project" value="TreeGrafter"/>
</dbReference>
<dbReference type="InterPro" id="IPR010011">
    <property type="entry name" value="NCO_DUF1518"/>
</dbReference>
<reference evidence="4" key="1">
    <citation type="journal article" date="2019" name="IScience">
        <title>Narwhal Genome Reveals Long-Term Low Genetic Diversity despite Current Large Abundance Size.</title>
        <authorList>
            <person name="Westbury M.V."/>
            <person name="Petersen B."/>
            <person name="Garde E."/>
            <person name="Heide-Jorgensen M.P."/>
            <person name="Lorenzen E.D."/>
        </authorList>
    </citation>
    <scope>NUCLEOTIDE SEQUENCE [LARGE SCALE GENOMIC DNA]</scope>
</reference>
<dbReference type="GO" id="GO:0005634">
    <property type="term" value="C:nucleus"/>
    <property type="evidence" value="ECO:0007669"/>
    <property type="project" value="InterPro"/>
</dbReference>
<evidence type="ECO:0000259" key="2">
    <source>
        <dbReference type="SMART" id="SM01151"/>
    </source>
</evidence>
<feature type="domain" description="DUF1518" evidence="2">
    <location>
        <begin position="9"/>
        <end position="65"/>
    </location>
</feature>
<name>A0A4U1FGI1_MONMO</name>
<dbReference type="GO" id="GO:0032870">
    <property type="term" value="P:cellular response to hormone stimulus"/>
    <property type="evidence" value="ECO:0007669"/>
    <property type="project" value="TreeGrafter"/>
</dbReference>
<organism evidence="3 4">
    <name type="scientific">Monodon monoceros</name>
    <name type="common">Narwhal</name>
    <name type="synonym">Ceratodon monodon</name>
    <dbReference type="NCBI Taxonomy" id="40151"/>
    <lineage>
        <taxon>Eukaryota</taxon>
        <taxon>Metazoa</taxon>
        <taxon>Chordata</taxon>
        <taxon>Craniata</taxon>
        <taxon>Vertebrata</taxon>
        <taxon>Euteleostomi</taxon>
        <taxon>Mammalia</taxon>
        <taxon>Eutheria</taxon>
        <taxon>Laurasiatheria</taxon>
        <taxon>Artiodactyla</taxon>
        <taxon>Whippomorpha</taxon>
        <taxon>Cetacea</taxon>
        <taxon>Odontoceti</taxon>
        <taxon>Monodontidae</taxon>
        <taxon>Monodon</taxon>
    </lineage>
</organism>
<dbReference type="GO" id="GO:0003713">
    <property type="term" value="F:transcription coactivator activity"/>
    <property type="evidence" value="ECO:0007669"/>
    <property type="project" value="InterPro"/>
</dbReference>
<dbReference type="GO" id="GO:0045944">
    <property type="term" value="P:positive regulation of transcription by RNA polymerase II"/>
    <property type="evidence" value="ECO:0007669"/>
    <property type="project" value="TreeGrafter"/>
</dbReference>
<feature type="compositionally biased region" description="Low complexity" evidence="1">
    <location>
        <begin position="62"/>
        <end position="72"/>
    </location>
</feature>
<comment type="caution">
    <text evidence="3">The sequence shown here is derived from an EMBL/GenBank/DDBJ whole genome shotgun (WGS) entry which is preliminary data.</text>
</comment>
<dbReference type="InterPro" id="IPR017426">
    <property type="entry name" value="Nuclear_rcpt_coactivator"/>
</dbReference>
<evidence type="ECO:0000256" key="1">
    <source>
        <dbReference type="SAM" id="MobiDB-lite"/>
    </source>
</evidence>
<dbReference type="Proteomes" id="UP000308365">
    <property type="component" value="Unassembled WGS sequence"/>
</dbReference>